<evidence type="ECO:0000256" key="1">
    <source>
        <dbReference type="SAM" id="Phobius"/>
    </source>
</evidence>
<evidence type="ECO:0000313" key="2">
    <source>
        <dbReference type="EMBL" id="AIF18839.1"/>
    </source>
</evidence>
<reference evidence="2" key="1">
    <citation type="journal article" date="2014" name="Genome Biol. Evol.">
        <title>Pangenome evidence for extensive interdomain horizontal transfer affecting lineage core and shell genes in uncultured planktonic thaumarchaeota and euryarchaeota.</title>
        <authorList>
            <person name="Deschamps P."/>
            <person name="Zivanovic Y."/>
            <person name="Moreira D."/>
            <person name="Rodriguez-Valera F."/>
            <person name="Lopez-Garcia P."/>
        </authorList>
    </citation>
    <scope>NUCLEOTIDE SEQUENCE</scope>
</reference>
<proteinExistence type="predicted"/>
<accession>A0A075HSP4</accession>
<organism evidence="2">
    <name type="scientific">uncultured marine thaumarchaeote KM3_84_F03</name>
    <dbReference type="NCBI Taxonomy" id="1456313"/>
    <lineage>
        <taxon>Archaea</taxon>
        <taxon>Nitrososphaerota</taxon>
        <taxon>environmental samples</taxon>
    </lineage>
</organism>
<protein>
    <submittedName>
        <fullName evidence="2">Uncharacterized protein</fullName>
    </submittedName>
</protein>
<sequence length="195" mass="21926">MNKQIAVIGVIVALGGAYLFSLSSVAVLSEFDIIPTNSFITYYSDVTILPLPLANYRMELTNSNQGPEFINGVEVPGHPIDLYVFDDENYDKFKRCGGSREGGEICNEWEPIISEIELTGFYRRSLDPEIDRLTVVVWNHNTEKTVDNSISVRLESNYSGLANILVIVGLLVFYIGLSRKEEKAKKNINNKNKKE</sequence>
<name>A0A075HSP4_9ARCH</name>
<dbReference type="EMBL" id="KF901121">
    <property type="protein sequence ID" value="AIF18839.1"/>
    <property type="molecule type" value="Genomic_DNA"/>
</dbReference>
<keyword evidence="1" id="KW-0472">Membrane</keyword>
<feature type="transmembrane region" description="Helical" evidence="1">
    <location>
        <begin position="7"/>
        <end position="28"/>
    </location>
</feature>
<dbReference type="AlphaFoldDB" id="A0A075HSP4"/>
<keyword evidence="1" id="KW-1133">Transmembrane helix</keyword>
<feature type="transmembrane region" description="Helical" evidence="1">
    <location>
        <begin position="158"/>
        <end position="177"/>
    </location>
</feature>
<keyword evidence="1" id="KW-0812">Transmembrane</keyword>